<dbReference type="Proteomes" id="UP000225320">
    <property type="component" value="Unassembled WGS sequence"/>
</dbReference>
<accession>A0A2B6QKT2</accession>
<reference evidence="1 2" key="1">
    <citation type="submission" date="2017-09" db="EMBL/GenBank/DDBJ databases">
        <title>Large-scale bioinformatics analysis of Bacillus genomes uncovers conserved roles of natural products in bacterial physiology.</title>
        <authorList>
            <consortium name="Agbiome Team Llc"/>
            <person name="Bleich R.M."/>
            <person name="Grubbs K.J."/>
            <person name="Santa Maria K.C."/>
            <person name="Allen S.E."/>
            <person name="Farag S."/>
            <person name="Shank E.A."/>
            <person name="Bowers A."/>
        </authorList>
    </citation>
    <scope>NUCLEOTIDE SEQUENCE [LARGE SCALE GENOMIC DNA]</scope>
    <source>
        <strain evidence="1 2">AFS094862</strain>
    </source>
</reference>
<proteinExistence type="predicted"/>
<dbReference type="RefSeq" id="WP_098071353.1">
    <property type="nucleotide sequence ID" value="NZ_CP036097.1"/>
</dbReference>
<evidence type="ECO:0000313" key="1">
    <source>
        <dbReference type="EMBL" id="PGG78267.1"/>
    </source>
</evidence>
<gene>
    <name evidence="1" type="ORF">CON73_31690</name>
</gene>
<sequence length="158" mass="18517">MKGICIDVDHSVLLGINEEYSLFPAKPNHYFVSKFDRKESHFGCYPAERFQVVEKEVWTPEPQVNTPNLDKGLLYRAQLIWRTKGYKNKPLKDYIIKPKGNHCFFWHDGERKKLCGCFPIHWFANFEELAAEPEEIKETPKQELVSLLERPGGQLAFF</sequence>
<protein>
    <submittedName>
        <fullName evidence="1">Uncharacterized protein</fullName>
    </submittedName>
</protein>
<dbReference type="AlphaFoldDB" id="A0A2B6QKT2"/>
<name>A0A2B6QKT2_9BACI</name>
<comment type="caution">
    <text evidence="1">The sequence shown here is derived from an EMBL/GenBank/DDBJ whole genome shotgun (WGS) entry which is preliminary data.</text>
</comment>
<organism evidence="1 2">
    <name type="scientific">Bacillus toyonensis</name>
    <dbReference type="NCBI Taxonomy" id="155322"/>
    <lineage>
        <taxon>Bacteria</taxon>
        <taxon>Bacillati</taxon>
        <taxon>Bacillota</taxon>
        <taxon>Bacilli</taxon>
        <taxon>Bacillales</taxon>
        <taxon>Bacillaceae</taxon>
        <taxon>Bacillus</taxon>
        <taxon>Bacillus cereus group</taxon>
    </lineage>
</organism>
<dbReference type="EMBL" id="NVOI01000209">
    <property type="protein sequence ID" value="PGG78267.1"/>
    <property type="molecule type" value="Genomic_DNA"/>
</dbReference>
<evidence type="ECO:0000313" key="2">
    <source>
        <dbReference type="Proteomes" id="UP000225320"/>
    </source>
</evidence>